<evidence type="ECO:0000259" key="6">
    <source>
        <dbReference type="Pfam" id="PF00361"/>
    </source>
</evidence>
<dbReference type="HAMAP" id="MF_00445">
    <property type="entry name" value="NDH1_NuoN_1"/>
    <property type="match status" value="1"/>
</dbReference>
<feature type="transmembrane region" description="Helical" evidence="5">
    <location>
        <begin position="377"/>
        <end position="399"/>
    </location>
</feature>
<dbReference type="GO" id="GO:0016491">
    <property type="term" value="F:oxidoreductase activity"/>
    <property type="evidence" value="ECO:0007669"/>
    <property type="project" value="UniProtKB-KW"/>
</dbReference>
<dbReference type="NCBIfam" id="NF004444">
    <property type="entry name" value="PRK05777.2-2"/>
    <property type="match status" value="1"/>
</dbReference>
<dbReference type="PANTHER" id="PTHR22773">
    <property type="entry name" value="NADH DEHYDROGENASE"/>
    <property type="match status" value="1"/>
</dbReference>
<evidence type="ECO:0000256" key="3">
    <source>
        <dbReference type="ARBA" id="ARBA00022989"/>
    </source>
</evidence>
<feature type="transmembrane region" description="Helical" evidence="5">
    <location>
        <begin position="209"/>
        <end position="230"/>
    </location>
</feature>
<feature type="transmembrane region" description="Helical" evidence="5">
    <location>
        <begin position="168"/>
        <end position="189"/>
    </location>
</feature>
<dbReference type="EMBL" id="FPHN01000180">
    <property type="protein sequence ID" value="SFV65220.1"/>
    <property type="molecule type" value="Genomic_DNA"/>
</dbReference>
<feature type="transmembrane region" description="Helical" evidence="5">
    <location>
        <begin position="73"/>
        <end position="98"/>
    </location>
</feature>
<name>A0A1W1CH62_9ZZZZ</name>
<feature type="transmembrane region" description="Helical" evidence="5">
    <location>
        <begin position="336"/>
        <end position="356"/>
    </location>
</feature>
<sequence>MVTPLLEPVNIGFAELHMATLIPMLIAIGGGLLILVLDLFKDNLHKSLYVMLTILILLVDLGAVLGLEYQNGFFDVLLIDGVAILSQVTILVASMLFIPLSLTSKRFHEFSYPEFFALFLFMIAGFQFMVSSDNLILIFVGLETASLALYTLIALHNRANSFEAAVKYFTMGAMAAGFFAMGSAVLYGLSGSLELNQIAVVLQSRLDEAGVIFLILGGASLLLVAFAFKLSLFPFHTWAPDVYEGASSPLAGYMSVIPKLAAFVVSMRIFEMFIALNLEFVQYAIIALSVITMTIANIMALVQEDVKRMLAYSSISHAGFVMVAVALATVKANSGIFLYYGLFLFTNLGAFAMLWVSRHKDRVHHSRYDHPYEKFSGMIKIMPMGAVVMALFMLSLAGVPPFSVFWGKIYLMSAAVDSGYMWLAVVMGLNSAIAAYYYLKLIVYMFLKEPTELVNKETTYYNISKPLLTILGLAVFVTVGSMFYVDPLLETITEMIKQSGIGFN</sequence>
<gene>
    <name evidence="7" type="ORF">MNB_SV-14-1427</name>
</gene>
<dbReference type="GO" id="GO:0016020">
    <property type="term" value="C:membrane"/>
    <property type="evidence" value="ECO:0007669"/>
    <property type="project" value="UniProtKB-SubCell"/>
</dbReference>
<feature type="transmembrane region" description="Helical" evidence="5">
    <location>
        <begin position="47"/>
        <end position="67"/>
    </location>
</feature>
<feature type="transmembrane region" description="Helical" evidence="5">
    <location>
        <begin position="466"/>
        <end position="485"/>
    </location>
</feature>
<comment type="subcellular location">
    <subcellularLocation>
        <location evidence="1">Membrane</location>
        <topology evidence="1">Multi-pass membrane protein</topology>
    </subcellularLocation>
</comment>
<protein>
    <submittedName>
        <fullName evidence="7">NADH-ubiquinone oxidoreductase chain N</fullName>
        <ecNumber evidence="7">1.6.5.3</ecNumber>
    </submittedName>
</protein>
<dbReference type="GO" id="GO:0008137">
    <property type="term" value="F:NADH dehydrogenase (ubiquinone) activity"/>
    <property type="evidence" value="ECO:0007669"/>
    <property type="project" value="InterPro"/>
</dbReference>
<evidence type="ECO:0000256" key="5">
    <source>
        <dbReference type="SAM" id="Phobius"/>
    </source>
</evidence>
<dbReference type="NCBIfam" id="TIGR01770">
    <property type="entry name" value="NDH_I_N"/>
    <property type="match status" value="1"/>
</dbReference>
<feature type="transmembrane region" description="Helical" evidence="5">
    <location>
        <begin position="250"/>
        <end position="274"/>
    </location>
</feature>
<feature type="transmembrane region" description="Helical" evidence="5">
    <location>
        <begin position="309"/>
        <end position="330"/>
    </location>
</feature>
<dbReference type="AlphaFoldDB" id="A0A1W1CH62"/>
<proteinExistence type="inferred from homology"/>
<feature type="transmembrane region" description="Helical" evidence="5">
    <location>
        <begin position="20"/>
        <end position="40"/>
    </location>
</feature>
<keyword evidence="7" id="KW-0830">Ubiquinone</keyword>
<evidence type="ECO:0000256" key="2">
    <source>
        <dbReference type="ARBA" id="ARBA00022692"/>
    </source>
</evidence>
<dbReference type="Pfam" id="PF00361">
    <property type="entry name" value="Proton_antipo_M"/>
    <property type="match status" value="1"/>
</dbReference>
<feature type="transmembrane region" description="Helical" evidence="5">
    <location>
        <begin position="280"/>
        <end position="302"/>
    </location>
</feature>
<feature type="domain" description="NADH:quinone oxidoreductase/Mrp antiporter transmembrane" evidence="6">
    <location>
        <begin position="132"/>
        <end position="433"/>
    </location>
</feature>
<keyword evidence="3 5" id="KW-1133">Transmembrane helix</keyword>
<reference evidence="7" key="1">
    <citation type="submission" date="2016-10" db="EMBL/GenBank/DDBJ databases">
        <authorList>
            <person name="de Groot N.N."/>
        </authorList>
    </citation>
    <scope>NUCLEOTIDE SEQUENCE</scope>
</reference>
<feature type="transmembrane region" description="Helical" evidence="5">
    <location>
        <begin position="419"/>
        <end position="439"/>
    </location>
</feature>
<organism evidence="7">
    <name type="scientific">hydrothermal vent metagenome</name>
    <dbReference type="NCBI Taxonomy" id="652676"/>
    <lineage>
        <taxon>unclassified sequences</taxon>
        <taxon>metagenomes</taxon>
        <taxon>ecological metagenomes</taxon>
    </lineage>
</organism>
<feature type="transmembrane region" description="Helical" evidence="5">
    <location>
        <begin position="136"/>
        <end position="156"/>
    </location>
</feature>
<feature type="transmembrane region" description="Helical" evidence="5">
    <location>
        <begin position="110"/>
        <end position="130"/>
    </location>
</feature>
<dbReference type="GO" id="GO:0042773">
    <property type="term" value="P:ATP synthesis coupled electron transport"/>
    <property type="evidence" value="ECO:0007669"/>
    <property type="project" value="InterPro"/>
</dbReference>
<keyword evidence="7" id="KW-0560">Oxidoreductase</keyword>
<dbReference type="InterPro" id="IPR001750">
    <property type="entry name" value="ND/Mrp_TM"/>
</dbReference>
<evidence type="ECO:0000256" key="1">
    <source>
        <dbReference type="ARBA" id="ARBA00004141"/>
    </source>
</evidence>
<keyword evidence="4 5" id="KW-0472">Membrane</keyword>
<keyword evidence="2 5" id="KW-0812">Transmembrane</keyword>
<evidence type="ECO:0000256" key="4">
    <source>
        <dbReference type="ARBA" id="ARBA00023136"/>
    </source>
</evidence>
<dbReference type="InterPro" id="IPR010096">
    <property type="entry name" value="NADH-Q_OxRdtase_suN/2"/>
</dbReference>
<dbReference type="EC" id="1.6.5.3" evidence="7"/>
<evidence type="ECO:0000313" key="7">
    <source>
        <dbReference type="EMBL" id="SFV65220.1"/>
    </source>
</evidence>
<accession>A0A1W1CH62</accession>